<reference evidence="7" key="1">
    <citation type="submission" date="2022-05" db="EMBL/GenBank/DDBJ databases">
        <title>A methanotrophic Mycobacterium dominates a cave microbial ecosystem.</title>
        <authorList>
            <person name="Van Spanning R.J.M."/>
            <person name="Guan Q."/>
            <person name="Melkonian C."/>
            <person name="Gallant J."/>
            <person name="Polerecky L."/>
            <person name="Flot J.-F."/>
            <person name="Brandt B.W."/>
            <person name="Braster M."/>
            <person name="Iturbe Espinoza P."/>
            <person name="Aerts J."/>
            <person name="Meima-Franke M."/>
            <person name="Piersma S.R."/>
            <person name="Bunduc C."/>
            <person name="Ummels R."/>
            <person name="Pain A."/>
            <person name="Fleming E.J."/>
            <person name="van der Wel N."/>
            <person name="Gherman V.D."/>
            <person name="Sarbu S.M."/>
            <person name="Bodelier P.L.E."/>
            <person name="Bitter W."/>
        </authorList>
    </citation>
    <scope>NUCLEOTIDE SEQUENCE</scope>
    <source>
        <strain evidence="7">Sulfur Cave</strain>
    </source>
</reference>
<feature type="domain" description="HTH tetR-type" evidence="6">
    <location>
        <begin position="12"/>
        <end position="72"/>
    </location>
</feature>
<feature type="DNA-binding region" description="H-T-H motif" evidence="4">
    <location>
        <begin position="35"/>
        <end position="54"/>
    </location>
</feature>
<keyword evidence="2 4" id="KW-0238">DNA-binding</keyword>
<evidence type="ECO:0000256" key="4">
    <source>
        <dbReference type="PROSITE-ProRule" id="PRU00335"/>
    </source>
</evidence>
<dbReference type="InterPro" id="IPR041347">
    <property type="entry name" value="MftR_C"/>
</dbReference>
<organism evidence="7 8">
    <name type="scientific">Candidatus Mycobacterium methanotrophicum</name>
    <dbReference type="NCBI Taxonomy" id="2943498"/>
    <lineage>
        <taxon>Bacteria</taxon>
        <taxon>Bacillati</taxon>
        <taxon>Actinomycetota</taxon>
        <taxon>Actinomycetes</taxon>
        <taxon>Mycobacteriales</taxon>
        <taxon>Mycobacteriaceae</taxon>
        <taxon>Mycobacterium</taxon>
    </lineage>
</organism>
<dbReference type="Proteomes" id="UP001056610">
    <property type="component" value="Chromosome"/>
</dbReference>
<keyword evidence="8" id="KW-1185">Reference proteome</keyword>
<evidence type="ECO:0000256" key="2">
    <source>
        <dbReference type="ARBA" id="ARBA00023125"/>
    </source>
</evidence>
<feature type="compositionally biased region" description="Basic and acidic residues" evidence="5">
    <location>
        <begin position="215"/>
        <end position="227"/>
    </location>
</feature>
<keyword evidence="3" id="KW-0804">Transcription</keyword>
<dbReference type="InterPro" id="IPR050109">
    <property type="entry name" value="HTH-type_TetR-like_transc_reg"/>
</dbReference>
<dbReference type="InterPro" id="IPR001647">
    <property type="entry name" value="HTH_TetR"/>
</dbReference>
<dbReference type="PROSITE" id="PS50977">
    <property type="entry name" value="HTH_TETR_2"/>
    <property type="match status" value="1"/>
</dbReference>
<sequence>MPGQARVGRSRSTTRKHITDVALRLFDESGFAEVSVDDVAQAAGIARRTVFRYYASKNAIPWGDFDAHLQHLRKLLNHVDAAMPLGEALRAALLSFNTFDDSETIRHRQRMRVILQTSELQAYSMTMYGDWRKVVAEFVARRSGVRPSDLVPQTVAWMLLGVALSAYQYWLDDESVSLPEALGDAFDVIRAELDKLDPRRDDAVGVPPAAQRRGGRSDEEERRSGQP</sequence>
<dbReference type="PANTHER" id="PTHR30055">
    <property type="entry name" value="HTH-TYPE TRANSCRIPTIONAL REGULATOR RUTR"/>
    <property type="match status" value="1"/>
</dbReference>
<dbReference type="NCBIfam" id="TIGR03968">
    <property type="entry name" value="mycofact_TetR"/>
    <property type="match status" value="1"/>
</dbReference>
<evidence type="ECO:0000256" key="1">
    <source>
        <dbReference type="ARBA" id="ARBA00023015"/>
    </source>
</evidence>
<dbReference type="Pfam" id="PF00440">
    <property type="entry name" value="TetR_N"/>
    <property type="match status" value="1"/>
</dbReference>
<gene>
    <name evidence="7" type="primary">mftR</name>
    <name evidence="7" type="ORF">M5I08_03655</name>
</gene>
<dbReference type="EMBL" id="CP097320">
    <property type="protein sequence ID" value="UQX11586.1"/>
    <property type="molecule type" value="Genomic_DNA"/>
</dbReference>
<keyword evidence="1" id="KW-0805">Transcription regulation</keyword>
<evidence type="ECO:0000313" key="7">
    <source>
        <dbReference type="EMBL" id="UQX11586.1"/>
    </source>
</evidence>
<evidence type="ECO:0000256" key="3">
    <source>
        <dbReference type="ARBA" id="ARBA00023163"/>
    </source>
</evidence>
<accession>A0ABY4QP00</accession>
<dbReference type="Pfam" id="PF17754">
    <property type="entry name" value="TetR_C_14"/>
    <property type="match status" value="1"/>
</dbReference>
<name>A0ABY4QP00_9MYCO</name>
<proteinExistence type="predicted"/>
<dbReference type="PANTHER" id="PTHR30055:SF238">
    <property type="entry name" value="MYCOFACTOCIN BIOSYNTHESIS TRANSCRIPTIONAL REGULATOR MFTR-RELATED"/>
    <property type="match status" value="1"/>
</dbReference>
<evidence type="ECO:0000259" key="6">
    <source>
        <dbReference type="PROSITE" id="PS50977"/>
    </source>
</evidence>
<dbReference type="InterPro" id="IPR023851">
    <property type="entry name" value="Tscrpt_reg_TetR-type"/>
</dbReference>
<evidence type="ECO:0000313" key="8">
    <source>
        <dbReference type="Proteomes" id="UP001056610"/>
    </source>
</evidence>
<feature type="region of interest" description="Disordered" evidence="5">
    <location>
        <begin position="199"/>
        <end position="227"/>
    </location>
</feature>
<evidence type="ECO:0000256" key="5">
    <source>
        <dbReference type="SAM" id="MobiDB-lite"/>
    </source>
</evidence>
<protein>
    <submittedName>
        <fullName evidence="7">Mycofactocin system transcriptional regulator</fullName>
    </submittedName>
</protein>